<keyword evidence="4" id="KW-1185">Reference proteome</keyword>
<feature type="transmembrane region" description="Helical" evidence="1">
    <location>
        <begin position="77"/>
        <end position="105"/>
    </location>
</feature>
<sequence length="121" mass="13074">MAVVISGAVMGTANTGFHIPHPIDKAAHFIGFALFTFLFGRFFHAYVVAAILVLIAGTGVEVIQIFMPNRLFSIADIAANCSGAVFVLITRWILDGAGVSLAYFLPKRFEQSYRVNSVAAH</sequence>
<protein>
    <submittedName>
        <fullName evidence="3">VanZ like family protein</fullName>
    </submittedName>
</protein>
<dbReference type="AlphaFoldDB" id="A0A285NER5"/>
<accession>A0A285NER5</accession>
<dbReference type="NCBIfam" id="NF037970">
    <property type="entry name" value="vanZ_1"/>
    <property type="match status" value="1"/>
</dbReference>
<keyword evidence="1" id="KW-0472">Membrane</keyword>
<organism evidence="3 4">
    <name type="scientific">Cohaesibacter gelatinilyticus</name>
    <dbReference type="NCBI Taxonomy" id="372072"/>
    <lineage>
        <taxon>Bacteria</taxon>
        <taxon>Pseudomonadati</taxon>
        <taxon>Pseudomonadota</taxon>
        <taxon>Alphaproteobacteria</taxon>
        <taxon>Hyphomicrobiales</taxon>
        <taxon>Cohaesibacteraceae</taxon>
    </lineage>
</organism>
<feature type="transmembrane region" description="Helical" evidence="1">
    <location>
        <begin position="29"/>
        <end position="57"/>
    </location>
</feature>
<evidence type="ECO:0000313" key="4">
    <source>
        <dbReference type="Proteomes" id="UP000219439"/>
    </source>
</evidence>
<dbReference type="PANTHER" id="PTHR28008">
    <property type="entry name" value="DOMAIN PROTEIN, PUTATIVE (AFU_ORTHOLOGUE AFUA_3G10980)-RELATED"/>
    <property type="match status" value="1"/>
</dbReference>
<dbReference type="Proteomes" id="UP000219439">
    <property type="component" value="Unassembled WGS sequence"/>
</dbReference>
<proteinExistence type="predicted"/>
<dbReference type="RefSeq" id="WP_170955948.1">
    <property type="nucleotide sequence ID" value="NZ_OBEL01000001.1"/>
</dbReference>
<keyword evidence="1" id="KW-0812">Transmembrane</keyword>
<evidence type="ECO:0000259" key="2">
    <source>
        <dbReference type="Pfam" id="PF04892"/>
    </source>
</evidence>
<gene>
    <name evidence="3" type="ORF">SAMN06265368_0902</name>
</gene>
<dbReference type="EMBL" id="OBEL01000001">
    <property type="protein sequence ID" value="SNZ07383.1"/>
    <property type="molecule type" value="Genomic_DNA"/>
</dbReference>
<dbReference type="PANTHER" id="PTHR28008:SF1">
    <property type="entry name" value="DOMAIN PROTEIN, PUTATIVE (AFU_ORTHOLOGUE AFUA_3G10980)-RELATED"/>
    <property type="match status" value="1"/>
</dbReference>
<keyword evidence="1" id="KW-1133">Transmembrane helix</keyword>
<name>A0A285NER5_9HYPH</name>
<evidence type="ECO:0000256" key="1">
    <source>
        <dbReference type="SAM" id="Phobius"/>
    </source>
</evidence>
<feature type="domain" description="VanZ-like" evidence="2">
    <location>
        <begin position="22"/>
        <end position="89"/>
    </location>
</feature>
<reference evidence="3 4" key="1">
    <citation type="submission" date="2017-09" db="EMBL/GenBank/DDBJ databases">
        <authorList>
            <person name="Ehlers B."/>
            <person name="Leendertz F.H."/>
        </authorList>
    </citation>
    <scope>NUCLEOTIDE SEQUENCE [LARGE SCALE GENOMIC DNA]</scope>
    <source>
        <strain evidence="3 4">DSM 18289</strain>
    </source>
</reference>
<dbReference type="InterPro" id="IPR006976">
    <property type="entry name" value="VanZ-like"/>
</dbReference>
<evidence type="ECO:0000313" key="3">
    <source>
        <dbReference type="EMBL" id="SNZ07383.1"/>
    </source>
</evidence>
<dbReference type="Pfam" id="PF04892">
    <property type="entry name" value="VanZ"/>
    <property type="match status" value="1"/>
</dbReference>